<dbReference type="EMBL" id="CP002930">
    <property type="protein sequence ID" value="AFY00800.1"/>
    <property type="molecule type" value="Genomic_DNA"/>
</dbReference>
<dbReference type="STRING" id="1069642.Bdt_1100"/>
<dbReference type="Proteomes" id="UP000010074">
    <property type="component" value="Chromosome"/>
</dbReference>
<dbReference type="PATRIC" id="fig|1069642.3.peg.1085"/>
<gene>
    <name evidence="1" type="ORF">Bdt_1100</name>
</gene>
<evidence type="ECO:0000313" key="1">
    <source>
        <dbReference type="EMBL" id="AFY00800.1"/>
    </source>
</evidence>
<evidence type="ECO:0000313" key="2">
    <source>
        <dbReference type="Proteomes" id="UP000010074"/>
    </source>
</evidence>
<name>K7YVS9_BDEBC</name>
<proteinExistence type="predicted"/>
<organism evidence="1 2">
    <name type="scientific">Bdellovibrio bacteriovorus str. Tiberius</name>
    <dbReference type="NCBI Taxonomy" id="1069642"/>
    <lineage>
        <taxon>Bacteria</taxon>
        <taxon>Pseudomonadati</taxon>
        <taxon>Bdellovibrionota</taxon>
        <taxon>Bdellovibrionia</taxon>
        <taxon>Bdellovibrionales</taxon>
        <taxon>Pseudobdellovibrionaceae</taxon>
        <taxon>Bdellovibrio</taxon>
    </lineage>
</organism>
<sequence>MSVFEKPLSEKKVALKKMSDKNMKFYLLSTIVRDYSSLELTVAVTKEAKSFSKSLLEMVKGYEKDWNYGNAIHHGNLVLGRVALYEGNLKAAKEYLILATKTSGSPQLHSFGPNMTLAKELLEKGEKSAVLSYLDACLLFWTTRRAKGIVDAWKSSIDRGEVPDFGANLEF</sequence>
<reference evidence="1 2" key="1">
    <citation type="journal article" date="2012" name="BMC Genomics">
        <title>Genome analysis of a simultaneously predatory and prey-independent, novel Bdellovibrio bacteriovorus from the River Tiber, supports in silico predictions of both ancient and recent lateral gene transfer from diverse bacteria.</title>
        <authorList>
            <person name="Hobley L."/>
            <person name="Lerner T.R."/>
            <person name="Williams L.E."/>
            <person name="Lambert C."/>
            <person name="Till R."/>
            <person name="Milner D.S."/>
            <person name="Basford S.M."/>
            <person name="Capeness M.J."/>
            <person name="Fenton A.K."/>
            <person name="Atterbury R.J."/>
            <person name="Harris M.A."/>
            <person name="Sockett R.E."/>
        </authorList>
    </citation>
    <scope>NUCLEOTIDE SEQUENCE [LARGE SCALE GENOMIC DNA]</scope>
    <source>
        <strain evidence="1 2">Tiberius</strain>
    </source>
</reference>
<protein>
    <submittedName>
        <fullName evidence="1">Uncharacterized protein</fullName>
    </submittedName>
</protein>
<accession>K7YVS9</accession>
<dbReference type="AlphaFoldDB" id="K7YVS9"/>
<dbReference type="KEGG" id="bbat:Bdt_1100"/>
<dbReference type="HOGENOM" id="CLU_1559949_0_0_7"/>